<dbReference type="OrthoDB" id="9775255at2"/>
<comment type="similarity">
    <text evidence="2 8">Belongs to the PHP hydrolase family. HisK subfamily.</text>
</comment>
<dbReference type="InterPro" id="IPR016195">
    <property type="entry name" value="Pol/histidinol_Pase-like"/>
</dbReference>
<keyword evidence="4 8" id="KW-0028">Amino-acid biosynthesis</keyword>
<dbReference type="InterPro" id="IPR010140">
    <property type="entry name" value="Histidinol_P_phosphatase_HisJ"/>
</dbReference>
<evidence type="ECO:0000313" key="11">
    <source>
        <dbReference type="Proteomes" id="UP000050872"/>
    </source>
</evidence>
<comment type="caution">
    <text evidence="10">The sequence shown here is derived from an EMBL/GenBank/DDBJ whole genome shotgun (WGS) entry which is preliminary data.</text>
</comment>
<dbReference type="STRING" id="1423770.FD29_GL000191"/>
<evidence type="ECO:0000256" key="3">
    <source>
        <dbReference type="ARBA" id="ARBA00013085"/>
    </source>
</evidence>
<dbReference type="AlphaFoldDB" id="A0A0R1QHR8"/>
<proteinExistence type="inferred from homology"/>
<dbReference type="GO" id="GO:0004401">
    <property type="term" value="F:histidinol-phosphatase activity"/>
    <property type="evidence" value="ECO:0007669"/>
    <property type="project" value="UniProtKB-UniRule"/>
</dbReference>
<accession>A0A0R1QHR8</accession>
<keyword evidence="5 8" id="KW-0378">Hydrolase</keyword>
<dbReference type="Gene3D" id="3.20.20.140">
    <property type="entry name" value="Metal-dependent hydrolases"/>
    <property type="match status" value="1"/>
</dbReference>
<dbReference type="GO" id="GO:0000105">
    <property type="term" value="P:L-histidine biosynthetic process"/>
    <property type="evidence" value="ECO:0007669"/>
    <property type="project" value="UniProtKB-UniRule"/>
</dbReference>
<dbReference type="PATRIC" id="fig|1423770.3.peg.190"/>
<dbReference type="PANTHER" id="PTHR21039">
    <property type="entry name" value="HISTIDINOL PHOSPHATASE-RELATED"/>
    <property type="match status" value="1"/>
</dbReference>
<comment type="catalytic activity">
    <reaction evidence="7 8">
        <text>L-histidinol phosphate + H2O = L-histidinol + phosphate</text>
        <dbReference type="Rhea" id="RHEA:14465"/>
        <dbReference type="ChEBI" id="CHEBI:15377"/>
        <dbReference type="ChEBI" id="CHEBI:43474"/>
        <dbReference type="ChEBI" id="CHEBI:57699"/>
        <dbReference type="ChEBI" id="CHEBI:57980"/>
        <dbReference type="EC" id="3.1.3.15"/>
    </reaction>
</comment>
<dbReference type="SUPFAM" id="SSF89550">
    <property type="entry name" value="PHP domain-like"/>
    <property type="match status" value="1"/>
</dbReference>
<evidence type="ECO:0000256" key="1">
    <source>
        <dbReference type="ARBA" id="ARBA00004970"/>
    </source>
</evidence>
<dbReference type="CDD" id="cd12110">
    <property type="entry name" value="PHP_HisPPase_Hisj_like"/>
    <property type="match status" value="1"/>
</dbReference>
<dbReference type="Pfam" id="PF02811">
    <property type="entry name" value="PHP"/>
    <property type="match status" value="1"/>
</dbReference>
<keyword evidence="6 8" id="KW-0368">Histidine biosynthesis</keyword>
<dbReference type="EMBL" id="AZEZ01000054">
    <property type="protein sequence ID" value="KRL44172.1"/>
    <property type="molecule type" value="Genomic_DNA"/>
</dbReference>
<evidence type="ECO:0000259" key="9">
    <source>
        <dbReference type="Pfam" id="PF02811"/>
    </source>
</evidence>
<dbReference type="NCBIfam" id="TIGR01856">
    <property type="entry name" value="hisJ_fam"/>
    <property type="match status" value="1"/>
</dbReference>
<evidence type="ECO:0000256" key="2">
    <source>
        <dbReference type="ARBA" id="ARBA00009152"/>
    </source>
</evidence>
<keyword evidence="11" id="KW-1185">Reference proteome</keyword>
<protein>
    <recommendedName>
        <fullName evidence="3 8">Histidinol-phosphatase</fullName>
        <shortName evidence="8">HolPase</shortName>
        <ecNumber evidence="3 8">3.1.3.15</ecNumber>
    </recommendedName>
</protein>
<sequence length="287" mass="33388">MISSELLNYDSKTWNGHTHTEFCPHGSGEDTELFIKRAIKSGFKTYTITEHFPMAPDFYRVAKGAEHAITTAAMPIEELPAYFEKMNYLKKKYSGFIKILVGFEIDYIEQFSDWTSQMLVEYQEQIDDAILSVHFLPTKTGLRAVDESYKDFCDGVLREYQTPIQVANAYLERILKAVKWQTDNKPKRYGHITLYRKWIRDFPVETIWEDEKTKELTDRILTRIQKNHEMLDCNMSGLKRSTQQEPSPTWEIIYQAQAKGIKLVYGSDAHAVSSIDQGYTEFLNMGE</sequence>
<dbReference type="UniPathway" id="UPA00031">
    <property type="reaction ID" value="UER00013"/>
</dbReference>
<evidence type="ECO:0000256" key="5">
    <source>
        <dbReference type="ARBA" id="ARBA00022801"/>
    </source>
</evidence>
<evidence type="ECO:0000256" key="8">
    <source>
        <dbReference type="RuleBase" id="RU366003"/>
    </source>
</evidence>
<comment type="pathway">
    <text evidence="1 8">Amino-acid biosynthesis; L-histidine biosynthesis; L-histidine from 5-phospho-alpha-D-ribose 1-diphosphate: step 8/9.</text>
</comment>
<evidence type="ECO:0000313" key="10">
    <source>
        <dbReference type="EMBL" id="KRL44172.1"/>
    </source>
</evidence>
<feature type="domain" description="PHP" evidence="9">
    <location>
        <begin position="17"/>
        <end position="234"/>
    </location>
</feature>
<gene>
    <name evidence="10" type="ORF">FD29_GL000191</name>
</gene>
<name>A0A0R1QHR8_9LACO</name>
<organism evidence="10 11">
    <name type="scientific">Companilactobacillus mindensis DSM 14500</name>
    <dbReference type="NCBI Taxonomy" id="1423770"/>
    <lineage>
        <taxon>Bacteria</taxon>
        <taxon>Bacillati</taxon>
        <taxon>Bacillota</taxon>
        <taxon>Bacilli</taxon>
        <taxon>Lactobacillales</taxon>
        <taxon>Lactobacillaceae</taxon>
        <taxon>Companilactobacillus</taxon>
    </lineage>
</organism>
<evidence type="ECO:0000256" key="6">
    <source>
        <dbReference type="ARBA" id="ARBA00023102"/>
    </source>
</evidence>
<dbReference type="EC" id="3.1.3.15" evidence="3 8"/>
<dbReference type="PANTHER" id="PTHR21039:SF0">
    <property type="entry name" value="HISTIDINOL-PHOSPHATASE"/>
    <property type="match status" value="1"/>
</dbReference>
<dbReference type="Proteomes" id="UP000050872">
    <property type="component" value="Unassembled WGS sequence"/>
</dbReference>
<dbReference type="InterPro" id="IPR004013">
    <property type="entry name" value="PHP_dom"/>
</dbReference>
<evidence type="ECO:0000256" key="4">
    <source>
        <dbReference type="ARBA" id="ARBA00022605"/>
    </source>
</evidence>
<dbReference type="NCBIfam" id="NF005996">
    <property type="entry name" value="PRK08123.1"/>
    <property type="match status" value="1"/>
</dbReference>
<reference evidence="10 11" key="1">
    <citation type="journal article" date="2015" name="Genome Announc.">
        <title>Expanding the biotechnology potential of lactobacilli through comparative genomics of 213 strains and associated genera.</title>
        <authorList>
            <person name="Sun Z."/>
            <person name="Harris H.M."/>
            <person name="McCann A."/>
            <person name="Guo C."/>
            <person name="Argimon S."/>
            <person name="Zhang W."/>
            <person name="Yang X."/>
            <person name="Jeffery I.B."/>
            <person name="Cooney J.C."/>
            <person name="Kagawa T.F."/>
            <person name="Liu W."/>
            <person name="Song Y."/>
            <person name="Salvetti E."/>
            <person name="Wrobel A."/>
            <person name="Rasinkangas P."/>
            <person name="Parkhill J."/>
            <person name="Rea M.C."/>
            <person name="O'Sullivan O."/>
            <person name="Ritari J."/>
            <person name="Douillard F.P."/>
            <person name="Paul Ross R."/>
            <person name="Yang R."/>
            <person name="Briner A.E."/>
            <person name="Felis G.E."/>
            <person name="de Vos W.M."/>
            <person name="Barrangou R."/>
            <person name="Klaenhammer T.R."/>
            <person name="Caufield P.W."/>
            <person name="Cui Y."/>
            <person name="Zhang H."/>
            <person name="O'Toole P.W."/>
        </authorList>
    </citation>
    <scope>NUCLEOTIDE SEQUENCE [LARGE SCALE GENOMIC DNA]</scope>
    <source>
        <strain evidence="10 11">DSM 14500</strain>
    </source>
</reference>
<dbReference type="GO" id="GO:0005737">
    <property type="term" value="C:cytoplasm"/>
    <property type="evidence" value="ECO:0007669"/>
    <property type="project" value="TreeGrafter"/>
</dbReference>
<dbReference type="RefSeq" id="WP_057887902.1">
    <property type="nucleotide sequence ID" value="NZ_AZEZ01000054.1"/>
</dbReference>
<evidence type="ECO:0000256" key="7">
    <source>
        <dbReference type="ARBA" id="ARBA00049158"/>
    </source>
</evidence>